<organism evidence="3 4">
    <name type="scientific">Flavilitoribacter nigricans (strain ATCC 23147 / DSM 23189 / NBRC 102662 / NCIMB 1420 / SS-2)</name>
    <name type="common">Lewinella nigricans</name>
    <dbReference type="NCBI Taxonomy" id="1122177"/>
    <lineage>
        <taxon>Bacteria</taxon>
        <taxon>Pseudomonadati</taxon>
        <taxon>Bacteroidota</taxon>
        <taxon>Saprospiria</taxon>
        <taxon>Saprospirales</taxon>
        <taxon>Lewinellaceae</taxon>
        <taxon>Flavilitoribacter</taxon>
    </lineage>
</organism>
<dbReference type="GO" id="GO:0000160">
    <property type="term" value="P:phosphorelay signal transduction system"/>
    <property type="evidence" value="ECO:0007669"/>
    <property type="project" value="InterPro"/>
</dbReference>
<dbReference type="Proteomes" id="UP000223913">
    <property type="component" value="Unassembled WGS sequence"/>
</dbReference>
<dbReference type="InterPro" id="IPR001789">
    <property type="entry name" value="Sig_transdc_resp-reg_receiver"/>
</dbReference>
<keyword evidence="4" id="KW-1185">Reference proteome</keyword>
<dbReference type="SMART" id="SM00448">
    <property type="entry name" value="REC"/>
    <property type="match status" value="1"/>
</dbReference>
<dbReference type="EMBL" id="PDUD01000044">
    <property type="protein sequence ID" value="PHN02161.1"/>
    <property type="molecule type" value="Genomic_DNA"/>
</dbReference>
<keyword evidence="1" id="KW-0597">Phosphoprotein</keyword>
<gene>
    <name evidence="3" type="ORF">CRP01_33775</name>
</gene>
<dbReference type="AlphaFoldDB" id="A0A2D0N0V9"/>
<dbReference type="Gene3D" id="3.40.50.2300">
    <property type="match status" value="1"/>
</dbReference>
<reference evidence="3 4" key="1">
    <citation type="submission" date="2017-10" db="EMBL/GenBank/DDBJ databases">
        <title>The draft genome sequence of Lewinella nigricans NBRC 102662.</title>
        <authorList>
            <person name="Wang K."/>
        </authorList>
    </citation>
    <scope>NUCLEOTIDE SEQUENCE [LARGE SCALE GENOMIC DNA]</scope>
    <source>
        <strain evidence="3 4">NBRC 102662</strain>
    </source>
</reference>
<sequence length="184" mass="20903">MTSCLPAVVHRQQIQFTSNCRSPALAHVTKSHPAVHIITSCNKTLQTKLNRMMMKVVIYEDNLADLTLMKIACESLVEEIEFIHFKDGNKLVRYLDTADTEEISLFIVDLRNGVFCGKDILRNLRAMPELDKHPIVVFSTSNYFVEMVECKSLGANGYVVKPANLEAFEKAVRFIMKTWANTFS</sequence>
<dbReference type="PANTHER" id="PTHR44520:SF2">
    <property type="entry name" value="RESPONSE REGULATOR RCP1"/>
    <property type="match status" value="1"/>
</dbReference>
<dbReference type="Pfam" id="PF00072">
    <property type="entry name" value="Response_reg"/>
    <property type="match status" value="1"/>
</dbReference>
<evidence type="ECO:0000256" key="1">
    <source>
        <dbReference type="PROSITE-ProRule" id="PRU00169"/>
    </source>
</evidence>
<feature type="domain" description="Response regulatory" evidence="2">
    <location>
        <begin position="55"/>
        <end position="176"/>
    </location>
</feature>
<dbReference type="OrthoDB" id="7631574at2"/>
<evidence type="ECO:0000259" key="2">
    <source>
        <dbReference type="PROSITE" id="PS50110"/>
    </source>
</evidence>
<comment type="caution">
    <text evidence="3">The sequence shown here is derived from an EMBL/GenBank/DDBJ whole genome shotgun (WGS) entry which is preliminary data.</text>
</comment>
<dbReference type="InterPro" id="IPR011006">
    <property type="entry name" value="CheY-like_superfamily"/>
</dbReference>
<dbReference type="InterPro" id="IPR052893">
    <property type="entry name" value="TCS_response_regulator"/>
</dbReference>
<protein>
    <recommendedName>
        <fullName evidence="2">Response regulatory domain-containing protein</fullName>
    </recommendedName>
</protein>
<dbReference type="PROSITE" id="PS50110">
    <property type="entry name" value="RESPONSE_REGULATORY"/>
    <property type="match status" value="1"/>
</dbReference>
<name>A0A2D0N0V9_FLAN2</name>
<evidence type="ECO:0000313" key="3">
    <source>
        <dbReference type="EMBL" id="PHN02161.1"/>
    </source>
</evidence>
<dbReference type="SUPFAM" id="SSF52172">
    <property type="entry name" value="CheY-like"/>
    <property type="match status" value="1"/>
</dbReference>
<dbReference type="PANTHER" id="PTHR44520">
    <property type="entry name" value="RESPONSE REGULATOR RCP1-RELATED"/>
    <property type="match status" value="1"/>
</dbReference>
<evidence type="ECO:0000313" key="4">
    <source>
        <dbReference type="Proteomes" id="UP000223913"/>
    </source>
</evidence>
<feature type="modified residue" description="4-aspartylphosphate" evidence="1">
    <location>
        <position position="109"/>
    </location>
</feature>
<accession>A0A2D0N0V9</accession>
<proteinExistence type="predicted"/>